<organism evidence="2 3">
    <name type="scientific">Lepidopterella palustris CBS 459.81</name>
    <dbReference type="NCBI Taxonomy" id="1314670"/>
    <lineage>
        <taxon>Eukaryota</taxon>
        <taxon>Fungi</taxon>
        <taxon>Dikarya</taxon>
        <taxon>Ascomycota</taxon>
        <taxon>Pezizomycotina</taxon>
        <taxon>Dothideomycetes</taxon>
        <taxon>Pleosporomycetidae</taxon>
        <taxon>Mytilinidiales</taxon>
        <taxon>Argynnaceae</taxon>
        <taxon>Lepidopterella</taxon>
    </lineage>
</organism>
<evidence type="ECO:0000313" key="3">
    <source>
        <dbReference type="Proteomes" id="UP000250266"/>
    </source>
</evidence>
<dbReference type="PANTHER" id="PTHR37576:SF2">
    <property type="entry name" value="DEFECT AT LOW TEMPERATURE PROTEIN 1"/>
    <property type="match status" value="1"/>
</dbReference>
<reference evidence="2 3" key="1">
    <citation type="journal article" date="2016" name="Nat. Commun.">
        <title>Ectomycorrhizal ecology is imprinted in the genome of the dominant symbiotic fungus Cenococcum geophilum.</title>
        <authorList>
            <consortium name="DOE Joint Genome Institute"/>
            <person name="Peter M."/>
            <person name="Kohler A."/>
            <person name="Ohm R.A."/>
            <person name="Kuo A."/>
            <person name="Krutzmann J."/>
            <person name="Morin E."/>
            <person name="Arend M."/>
            <person name="Barry K.W."/>
            <person name="Binder M."/>
            <person name="Choi C."/>
            <person name="Clum A."/>
            <person name="Copeland A."/>
            <person name="Grisel N."/>
            <person name="Haridas S."/>
            <person name="Kipfer T."/>
            <person name="LaButti K."/>
            <person name="Lindquist E."/>
            <person name="Lipzen A."/>
            <person name="Maire R."/>
            <person name="Meier B."/>
            <person name="Mihaltcheva S."/>
            <person name="Molinier V."/>
            <person name="Murat C."/>
            <person name="Poggeler S."/>
            <person name="Quandt C.A."/>
            <person name="Sperisen C."/>
            <person name="Tritt A."/>
            <person name="Tisserant E."/>
            <person name="Crous P.W."/>
            <person name="Henrissat B."/>
            <person name="Nehls U."/>
            <person name="Egli S."/>
            <person name="Spatafora J.W."/>
            <person name="Grigoriev I.V."/>
            <person name="Martin F.M."/>
        </authorList>
    </citation>
    <scope>NUCLEOTIDE SEQUENCE [LARGE SCALE GENOMIC DNA]</scope>
    <source>
        <strain evidence="2 3">CBS 459.81</strain>
    </source>
</reference>
<name>A0A8E2E4D0_9PEZI</name>
<dbReference type="PANTHER" id="PTHR37576">
    <property type="entry name" value="DEFECT AT LOW TEMPERATURE PROTEIN 1"/>
    <property type="match status" value="1"/>
</dbReference>
<evidence type="ECO:0000313" key="2">
    <source>
        <dbReference type="EMBL" id="OCK76978.1"/>
    </source>
</evidence>
<dbReference type="AlphaFoldDB" id="A0A8E2E4D0"/>
<gene>
    <name evidence="2" type="ORF">K432DRAFT_418896</name>
</gene>
<evidence type="ECO:0000256" key="1">
    <source>
        <dbReference type="SAM" id="Phobius"/>
    </source>
</evidence>
<keyword evidence="1" id="KW-0472">Membrane</keyword>
<keyword evidence="1" id="KW-0812">Transmembrane</keyword>
<feature type="transmembrane region" description="Helical" evidence="1">
    <location>
        <begin position="139"/>
        <end position="161"/>
    </location>
</feature>
<dbReference type="OrthoDB" id="5357734at2759"/>
<proteinExistence type="predicted"/>
<protein>
    <submittedName>
        <fullName evidence="2">Uncharacterized protein</fullName>
    </submittedName>
</protein>
<keyword evidence="3" id="KW-1185">Reference proteome</keyword>
<sequence>MQEIWPSLFRTLFPPIAVNISATSNMQNFSYTTCIPAASDFAIPDRSNTSACSIAPQPLSLNDLSALYASQAPNITAPANPTTLCNLTWRDPMPDILSTMQSFALRLSLAAAASTTNASQKVPYTAHHYRNTYHTNGSVLAIATLVSLLGVLAVVPLYVGWWELGRTMTLSPVEVARAFGGNVLEGVDGNASAERVAAERGGQAVRYGVVERYGEEKRLRVAERGAVREVRRGEVFG</sequence>
<dbReference type="EMBL" id="KV745164">
    <property type="protein sequence ID" value="OCK76978.1"/>
    <property type="molecule type" value="Genomic_DNA"/>
</dbReference>
<accession>A0A8E2E4D0</accession>
<dbReference type="Proteomes" id="UP000250266">
    <property type="component" value="Unassembled WGS sequence"/>
</dbReference>
<keyword evidence="1" id="KW-1133">Transmembrane helix</keyword>